<dbReference type="AlphaFoldDB" id="V6SCH7"/>
<evidence type="ECO:0000313" key="4">
    <source>
        <dbReference type="Proteomes" id="UP000030149"/>
    </source>
</evidence>
<gene>
    <name evidence="3" type="ORF">Q767_08325</name>
</gene>
<dbReference type="InterPro" id="IPR051015">
    <property type="entry name" value="EvgA-like"/>
</dbReference>
<dbReference type="PROSITE" id="PS50110">
    <property type="entry name" value="RESPONSE_REGULATORY"/>
    <property type="match status" value="1"/>
</dbReference>
<dbReference type="Pfam" id="PF00072">
    <property type="entry name" value="Response_reg"/>
    <property type="match status" value="1"/>
</dbReference>
<dbReference type="PANTHER" id="PTHR45566">
    <property type="entry name" value="HTH-TYPE TRANSCRIPTIONAL REGULATOR YHJB-RELATED"/>
    <property type="match status" value="1"/>
</dbReference>
<keyword evidence="1" id="KW-0597">Phosphoprotein</keyword>
<reference evidence="4" key="1">
    <citation type="submission" date="2013-09" db="EMBL/GenBank/DDBJ databases">
        <authorList>
            <person name="Zeng Z."/>
            <person name="Chen C."/>
        </authorList>
    </citation>
    <scope>NUCLEOTIDE SEQUENCE [LARGE SCALE GENOMIC DNA]</scope>
    <source>
        <strain evidence="4">DK69</strain>
    </source>
</reference>
<evidence type="ECO:0000313" key="3">
    <source>
        <dbReference type="EMBL" id="KGO96247.1"/>
    </source>
</evidence>
<proteinExistence type="predicted"/>
<dbReference type="InterPro" id="IPR001789">
    <property type="entry name" value="Sig_transdc_resp-reg_receiver"/>
</dbReference>
<dbReference type="OrthoDB" id="651456at2"/>
<accession>V6SCH7</accession>
<feature type="modified residue" description="4-aspartylphosphate" evidence="1">
    <location>
        <position position="61"/>
    </location>
</feature>
<feature type="domain" description="Response regulatory" evidence="2">
    <location>
        <begin position="4"/>
        <end position="134"/>
    </location>
</feature>
<sequence>MTVKILFVDDHPLQILGYKTILDYNNRGYCIEATECYNFKDAFSIVTNKINYHDFDMVFLDRSMPAYEEQGIYSGEDLAELVKKNLPETKIVILTSHAESFIIYDIVKKVGPAGLLIKSDFSGEELLLAFDAIVNGETYHSETVRKAIKELLSREEYLDSINRQIIMLISQGFKTKTIAGEINLTESAVEKRKAKIKDYFCIGKGNDEDIIREAKKLGFI</sequence>
<evidence type="ECO:0000259" key="2">
    <source>
        <dbReference type="PROSITE" id="PS50110"/>
    </source>
</evidence>
<evidence type="ECO:0000256" key="1">
    <source>
        <dbReference type="PROSITE-ProRule" id="PRU00169"/>
    </source>
</evidence>
<dbReference type="Gene3D" id="3.40.50.2300">
    <property type="match status" value="1"/>
</dbReference>
<dbReference type="STRING" id="1107311.Q767_08325"/>
<protein>
    <recommendedName>
        <fullName evidence="2">Response regulatory domain-containing protein</fullName>
    </recommendedName>
</protein>
<keyword evidence="4" id="KW-1185">Reference proteome</keyword>
<dbReference type="SMART" id="SM00448">
    <property type="entry name" value="REC"/>
    <property type="match status" value="1"/>
</dbReference>
<dbReference type="Proteomes" id="UP000030149">
    <property type="component" value="Unassembled WGS sequence"/>
</dbReference>
<dbReference type="SUPFAM" id="SSF52172">
    <property type="entry name" value="CheY-like"/>
    <property type="match status" value="1"/>
</dbReference>
<name>V6SCH7_9FLAO</name>
<dbReference type="RefSeq" id="WP_023573045.1">
    <property type="nucleotide sequence ID" value="NZ_AVCS01000007.1"/>
</dbReference>
<dbReference type="PANTHER" id="PTHR45566:SF1">
    <property type="entry name" value="HTH-TYPE TRANSCRIPTIONAL REGULATOR YHJB-RELATED"/>
    <property type="match status" value="1"/>
</dbReference>
<dbReference type="GO" id="GO:0000160">
    <property type="term" value="P:phosphorelay signal transduction system"/>
    <property type="evidence" value="ECO:0007669"/>
    <property type="project" value="InterPro"/>
</dbReference>
<reference evidence="3 4" key="2">
    <citation type="journal article" date="2015" name="Stand. Genomic Sci.">
        <title>High quality draft genomic sequence of Flavobacterium enshiense DK69(T) and comparison among Flavobacterium genomes.</title>
        <authorList>
            <person name="Zeng Z."/>
            <person name="Chen C."/>
            <person name="Du H."/>
            <person name="Wang G."/>
            <person name="Li M."/>
        </authorList>
    </citation>
    <scope>NUCLEOTIDE SEQUENCE [LARGE SCALE GENOMIC DNA]</scope>
    <source>
        <strain evidence="3 4">DK69</strain>
    </source>
</reference>
<dbReference type="eggNOG" id="COG2197">
    <property type="taxonomic scope" value="Bacteria"/>
</dbReference>
<organism evidence="3 4">
    <name type="scientific">Flavobacterium enshiense DK69</name>
    <dbReference type="NCBI Taxonomy" id="1107311"/>
    <lineage>
        <taxon>Bacteria</taxon>
        <taxon>Pseudomonadati</taxon>
        <taxon>Bacteroidota</taxon>
        <taxon>Flavobacteriia</taxon>
        <taxon>Flavobacteriales</taxon>
        <taxon>Flavobacteriaceae</taxon>
        <taxon>Flavobacterium</taxon>
    </lineage>
</organism>
<dbReference type="InterPro" id="IPR011006">
    <property type="entry name" value="CheY-like_superfamily"/>
</dbReference>
<dbReference type="EMBL" id="JRLZ01000005">
    <property type="protein sequence ID" value="KGO96247.1"/>
    <property type="molecule type" value="Genomic_DNA"/>
</dbReference>
<comment type="caution">
    <text evidence="3">The sequence shown here is derived from an EMBL/GenBank/DDBJ whole genome shotgun (WGS) entry which is preliminary data.</text>
</comment>
<dbReference type="PATRIC" id="fig|1107311.3.peg.996"/>